<reference evidence="2" key="1">
    <citation type="submission" date="2023-03" db="EMBL/GenBank/DDBJ databases">
        <title>Lomoglobus Profundus gen. nov., sp. nov., a novel member of the phylum Verrucomicrobia, isolated from deep-marine sediment of South China Sea.</title>
        <authorList>
            <person name="Ahmad T."/>
            <person name="Ishaq S.E."/>
            <person name="Wang F."/>
        </authorList>
    </citation>
    <scope>NUCLEOTIDE SEQUENCE</scope>
    <source>
        <strain evidence="2">LMO-M01</strain>
    </source>
</reference>
<dbReference type="PROSITE" id="PS51197">
    <property type="entry name" value="HTH_RRF2_2"/>
    <property type="match status" value="1"/>
</dbReference>
<dbReference type="RefSeq" id="WP_330929394.1">
    <property type="nucleotide sequence ID" value="NZ_CP119075.1"/>
</dbReference>
<dbReference type="GO" id="GO:0003677">
    <property type="term" value="F:DNA binding"/>
    <property type="evidence" value="ECO:0007669"/>
    <property type="project" value="UniProtKB-KW"/>
</dbReference>
<dbReference type="NCBIfam" id="TIGR00738">
    <property type="entry name" value="rrf2_super"/>
    <property type="match status" value="1"/>
</dbReference>
<dbReference type="Gene3D" id="1.10.10.10">
    <property type="entry name" value="Winged helix-like DNA-binding domain superfamily/Winged helix DNA-binding domain"/>
    <property type="match status" value="1"/>
</dbReference>
<keyword evidence="3" id="KW-1185">Reference proteome</keyword>
<dbReference type="InterPro" id="IPR036390">
    <property type="entry name" value="WH_DNA-bd_sf"/>
</dbReference>
<accession>A0AAE9ZUM2</accession>
<dbReference type="PANTHER" id="PTHR33221">
    <property type="entry name" value="WINGED HELIX-TURN-HELIX TRANSCRIPTIONAL REGULATOR, RRF2 FAMILY"/>
    <property type="match status" value="1"/>
</dbReference>
<dbReference type="SUPFAM" id="SSF46785">
    <property type="entry name" value="Winged helix' DNA-binding domain"/>
    <property type="match status" value="1"/>
</dbReference>
<dbReference type="KEGG" id="slom:PXH66_01100"/>
<dbReference type="GO" id="GO:0003700">
    <property type="term" value="F:DNA-binding transcription factor activity"/>
    <property type="evidence" value="ECO:0007669"/>
    <property type="project" value="TreeGrafter"/>
</dbReference>
<dbReference type="Pfam" id="PF02082">
    <property type="entry name" value="Rrf2"/>
    <property type="match status" value="1"/>
</dbReference>
<dbReference type="PANTHER" id="PTHR33221:SF5">
    <property type="entry name" value="HTH-TYPE TRANSCRIPTIONAL REGULATOR ISCR"/>
    <property type="match status" value="1"/>
</dbReference>
<sequence length="137" mass="15163">MKLSVKVDYACRVLAQLARSYGRDELAHIESLAKAEGVPANYLVQILSELRNGGLISSKRGKQGGYALARPPEEVTLFDIVRLIEGDVLELNGSGEGFSGAKVDTVWRSVRETLEEKCRSCTLDMMVNTSSEEMYYI</sequence>
<dbReference type="AlphaFoldDB" id="A0AAE9ZUM2"/>
<evidence type="ECO:0000313" key="3">
    <source>
        <dbReference type="Proteomes" id="UP001218638"/>
    </source>
</evidence>
<organism evidence="2 3">
    <name type="scientific">Synoicihabitans lomoniglobus</name>
    <dbReference type="NCBI Taxonomy" id="2909285"/>
    <lineage>
        <taxon>Bacteria</taxon>
        <taxon>Pseudomonadati</taxon>
        <taxon>Verrucomicrobiota</taxon>
        <taxon>Opitutia</taxon>
        <taxon>Opitutales</taxon>
        <taxon>Opitutaceae</taxon>
        <taxon>Synoicihabitans</taxon>
    </lineage>
</organism>
<dbReference type="InterPro" id="IPR036388">
    <property type="entry name" value="WH-like_DNA-bd_sf"/>
</dbReference>
<dbReference type="PROSITE" id="PS01332">
    <property type="entry name" value="HTH_RRF2_1"/>
    <property type="match status" value="1"/>
</dbReference>
<evidence type="ECO:0000256" key="1">
    <source>
        <dbReference type="ARBA" id="ARBA00023125"/>
    </source>
</evidence>
<proteinExistence type="predicted"/>
<dbReference type="GO" id="GO:0005829">
    <property type="term" value="C:cytosol"/>
    <property type="evidence" value="ECO:0007669"/>
    <property type="project" value="TreeGrafter"/>
</dbReference>
<keyword evidence="1" id="KW-0238">DNA-binding</keyword>
<evidence type="ECO:0000313" key="2">
    <source>
        <dbReference type="EMBL" id="WED65445.1"/>
    </source>
</evidence>
<dbReference type="InterPro" id="IPR030489">
    <property type="entry name" value="TR_Rrf2-type_CS"/>
</dbReference>
<dbReference type="EMBL" id="CP119075">
    <property type="protein sequence ID" value="WED65445.1"/>
    <property type="molecule type" value="Genomic_DNA"/>
</dbReference>
<protein>
    <submittedName>
        <fullName evidence="2">Rrf2 family transcriptional regulator</fullName>
    </submittedName>
</protein>
<gene>
    <name evidence="2" type="ORF">PXH66_01100</name>
</gene>
<name>A0AAE9ZUM2_9BACT</name>
<dbReference type="InterPro" id="IPR000944">
    <property type="entry name" value="Tscrpt_reg_Rrf2"/>
</dbReference>
<dbReference type="Proteomes" id="UP001218638">
    <property type="component" value="Chromosome"/>
</dbReference>